<dbReference type="PANTHER" id="PTHR19965:SF82">
    <property type="entry name" value="THO COMPLEX SUBUNIT 4"/>
    <property type="match status" value="1"/>
</dbReference>
<organism evidence="5 6">
    <name type="scientific">Cristinia sonorae</name>
    <dbReference type="NCBI Taxonomy" id="1940300"/>
    <lineage>
        <taxon>Eukaryota</taxon>
        <taxon>Fungi</taxon>
        <taxon>Dikarya</taxon>
        <taxon>Basidiomycota</taxon>
        <taxon>Agaricomycotina</taxon>
        <taxon>Agaricomycetes</taxon>
        <taxon>Agaricomycetidae</taxon>
        <taxon>Agaricales</taxon>
        <taxon>Pleurotineae</taxon>
        <taxon>Stephanosporaceae</taxon>
        <taxon>Cristinia</taxon>
    </lineage>
</organism>
<dbReference type="AlphaFoldDB" id="A0A8K0XQE5"/>
<feature type="domain" description="RRM" evidence="4">
    <location>
        <begin position="52"/>
        <end position="130"/>
    </location>
</feature>
<evidence type="ECO:0000313" key="6">
    <source>
        <dbReference type="Proteomes" id="UP000813824"/>
    </source>
</evidence>
<evidence type="ECO:0000256" key="3">
    <source>
        <dbReference type="SAM" id="MobiDB-lite"/>
    </source>
</evidence>
<dbReference type="SUPFAM" id="SSF54928">
    <property type="entry name" value="RNA-binding domain, RBD"/>
    <property type="match status" value="1"/>
</dbReference>
<reference evidence="5" key="1">
    <citation type="journal article" date="2021" name="New Phytol.">
        <title>Evolutionary innovations through gain and loss of genes in the ectomycorrhizal Boletales.</title>
        <authorList>
            <person name="Wu G."/>
            <person name="Miyauchi S."/>
            <person name="Morin E."/>
            <person name="Kuo A."/>
            <person name="Drula E."/>
            <person name="Varga T."/>
            <person name="Kohler A."/>
            <person name="Feng B."/>
            <person name="Cao Y."/>
            <person name="Lipzen A."/>
            <person name="Daum C."/>
            <person name="Hundley H."/>
            <person name="Pangilinan J."/>
            <person name="Johnson J."/>
            <person name="Barry K."/>
            <person name="LaButti K."/>
            <person name="Ng V."/>
            <person name="Ahrendt S."/>
            <person name="Min B."/>
            <person name="Choi I.G."/>
            <person name="Park H."/>
            <person name="Plett J.M."/>
            <person name="Magnuson J."/>
            <person name="Spatafora J.W."/>
            <person name="Nagy L.G."/>
            <person name="Henrissat B."/>
            <person name="Grigoriev I.V."/>
            <person name="Yang Z.L."/>
            <person name="Xu J."/>
            <person name="Martin F.M."/>
        </authorList>
    </citation>
    <scope>NUCLEOTIDE SEQUENCE</scope>
    <source>
        <strain evidence="5">KKN 215</strain>
    </source>
</reference>
<dbReference type="GO" id="GO:0003729">
    <property type="term" value="F:mRNA binding"/>
    <property type="evidence" value="ECO:0007669"/>
    <property type="project" value="TreeGrafter"/>
</dbReference>
<name>A0A8K0XQE5_9AGAR</name>
<dbReference type="InterPro" id="IPR012677">
    <property type="entry name" value="Nucleotide-bd_a/b_plait_sf"/>
</dbReference>
<protein>
    <recommendedName>
        <fullName evidence="4">RRM domain-containing protein</fullName>
    </recommendedName>
</protein>
<dbReference type="InterPro" id="IPR000504">
    <property type="entry name" value="RRM_dom"/>
</dbReference>
<evidence type="ECO:0000313" key="5">
    <source>
        <dbReference type="EMBL" id="KAH8101134.1"/>
    </source>
</evidence>
<accession>A0A8K0XQE5</accession>
<feature type="compositionally biased region" description="Basic and acidic residues" evidence="3">
    <location>
        <begin position="212"/>
        <end position="222"/>
    </location>
</feature>
<feature type="compositionally biased region" description="Basic residues" evidence="3">
    <location>
        <begin position="189"/>
        <end position="201"/>
    </location>
</feature>
<feature type="region of interest" description="Disordered" evidence="3">
    <location>
        <begin position="130"/>
        <end position="222"/>
    </location>
</feature>
<dbReference type="SMART" id="SM00360">
    <property type="entry name" value="RRM"/>
    <property type="match status" value="1"/>
</dbReference>
<dbReference type="InterPro" id="IPR051229">
    <property type="entry name" value="ALYREF_mRNA_export"/>
</dbReference>
<proteinExistence type="predicted"/>
<dbReference type="InterPro" id="IPR035979">
    <property type="entry name" value="RBD_domain_sf"/>
</dbReference>
<keyword evidence="6" id="KW-1185">Reference proteome</keyword>
<gene>
    <name evidence="5" type="ORF">BXZ70DRAFT_110796</name>
</gene>
<dbReference type="EMBL" id="JAEVFJ010000013">
    <property type="protein sequence ID" value="KAH8101134.1"/>
    <property type="molecule type" value="Genomic_DNA"/>
</dbReference>
<evidence type="ECO:0000256" key="1">
    <source>
        <dbReference type="ARBA" id="ARBA00022884"/>
    </source>
</evidence>
<dbReference type="Pfam" id="PF00076">
    <property type="entry name" value="RRM_1"/>
    <property type="match status" value="1"/>
</dbReference>
<dbReference type="GO" id="GO:0005634">
    <property type="term" value="C:nucleus"/>
    <property type="evidence" value="ECO:0007669"/>
    <property type="project" value="TreeGrafter"/>
</dbReference>
<dbReference type="PANTHER" id="PTHR19965">
    <property type="entry name" value="RNA AND EXPORT FACTOR BINDING PROTEIN"/>
    <property type="match status" value="1"/>
</dbReference>
<dbReference type="Pfam" id="PF13865">
    <property type="entry name" value="FoP_duplication"/>
    <property type="match status" value="1"/>
</dbReference>
<dbReference type="InterPro" id="IPR025715">
    <property type="entry name" value="FoP_C"/>
</dbReference>
<feature type="region of interest" description="Disordered" evidence="3">
    <location>
        <begin position="1"/>
        <end position="23"/>
    </location>
</feature>
<sequence>MASRQDKKPYSRPAARPRASDGAWVHDRAIGFKGTDKPARNVSTVPASKARTKLEVTNLHYELTPKDLASIFGQCGTLVREPYIRYDPSGRSTGVAIISYETPEEAEQAKIEFDGKLAKGQAMMIEFHAGPPARPQGQPRRVASEPSLLNRIQKPPLLDRLGGETPSAPKRNAAPVPKGPARGPGPIRTKARPVKEKKKPKTAAELDSELDAFMKDDVEMAT</sequence>
<evidence type="ECO:0000256" key="2">
    <source>
        <dbReference type="PROSITE-ProRule" id="PRU00176"/>
    </source>
</evidence>
<evidence type="ECO:0000259" key="4">
    <source>
        <dbReference type="PROSITE" id="PS50102"/>
    </source>
</evidence>
<dbReference type="OrthoDB" id="5382468at2759"/>
<feature type="compositionally biased region" description="Low complexity" evidence="3">
    <location>
        <begin position="130"/>
        <end position="141"/>
    </location>
</feature>
<dbReference type="PROSITE" id="PS50102">
    <property type="entry name" value="RRM"/>
    <property type="match status" value="1"/>
</dbReference>
<keyword evidence="1 2" id="KW-0694">RNA-binding</keyword>
<dbReference type="CDD" id="cd12418">
    <property type="entry name" value="RRM_Aly_REF_like"/>
    <property type="match status" value="1"/>
</dbReference>
<dbReference type="Proteomes" id="UP000813824">
    <property type="component" value="Unassembled WGS sequence"/>
</dbReference>
<comment type="caution">
    <text evidence="5">The sequence shown here is derived from an EMBL/GenBank/DDBJ whole genome shotgun (WGS) entry which is preliminary data.</text>
</comment>
<dbReference type="Gene3D" id="3.30.70.330">
    <property type="match status" value="1"/>
</dbReference>